<feature type="binding site" evidence="10">
    <location>
        <position position="150"/>
    </location>
    <ligand>
        <name>4-amino-2-methyl-5-(diphosphooxymethyl)pyrimidine</name>
        <dbReference type="ChEBI" id="CHEBI:57841"/>
    </ligand>
</feature>
<evidence type="ECO:0000256" key="10">
    <source>
        <dbReference type="HAMAP-Rule" id="MF_00097"/>
    </source>
</evidence>
<dbReference type="FunFam" id="3.20.20.70:FF:000096">
    <property type="entry name" value="Thiamine-phosphate synthase"/>
    <property type="match status" value="1"/>
</dbReference>
<name>A0A844G300_9BACT</name>
<keyword evidence="6 10" id="KW-0784">Thiamine biosynthesis</keyword>
<evidence type="ECO:0000256" key="4">
    <source>
        <dbReference type="ARBA" id="ARBA00022723"/>
    </source>
</evidence>
<feature type="domain" description="Thiamine phosphate synthase/TenI" evidence="13">
    <location>
        <begin position="21"/>
        <end position="201"/>
    </location>
</feature>
<dbReference type="GO" id="GO:0009228">
    <property type="term" value="P:thiamine biosynthetic process"/>
    <property type="evidence" value="ECO:0007669"/>
    <property type="project" value="UniProtKB-KW"/>
</dbReference>
<dbReference type="Pfam" id="PF02581">
    <property type="entry name" value="TMP-TENI"/>
    <property type="match status" value="1"/>
</dbReference>
<evidence type="ECO:0000256" key="1">
    <source>
        <dbReference type="ARBA" id="ARBA00003814"/>
    </source>
</evidence>
<dbReference type="InterPro" id="IPR036206">
    <property type="entry name" value="ThiamineP_synth_sf"/>
</dbReference>
<feature type="binding site" evidence="10">
    <location>
        <begin position="147"/>
        <end position="149"/>
    </location>
    <ligand>
        <name>2-[(2R,5Z)-2-carboxy-4-methylthiazol-5(2H)-ylidene]ethyl phosphate</name>
        <dbReference type="ChEBI" id="CHEBI:62899"/>
    </ligand>
</feature>
<feature type="binding site" evidence="10">
    <location>
        <position position="121"/>
    </location>
    <ligand>
        <name>4-amino-2-methyl-5-(diphosphooxymethyl)pyrimidine</name>
        <dbReference type="ChEBI" id="CHEBI:57841"/>
    </ligand>
</feature>
<feature type="binding site" evidence="10">
    <location>
        <position position="84"/>
    </location>
    <ligand>
        <name>Mg(2+)</name>
        <dbReference type="ChEBI" id="CHEBI:18420"/>
    </ligand>
</feature>
<evidence type="ECO:0000313" key="14">
    <source>
        <dbReference type="EMBL" id="MST98120.1"/>
    </source>
</evidence>
<comment type="catalytic activity">
    <reaction evidence="7 10 11">
        <text>4-methyl-5-(2-phosphooxyethyl)-thiazole + 4-amino-2-methyl-5-(diphosphooxymethyl)pyrimidine + H(+) = thiamine phosphate + diphosphate</text>
        <dbReference type="Rhea" id="RHEA:22328"/>
        <dbReference type="ChEBI" id="CHEBI:15378"/>
        <dbReference type="ChEBI" id="CHEBI:33019"/>
        <dbReference type="ChEBI" id="CHEBI:37575"/>
        <dbReference type="ChEBI" id="CHEBI:57841"/>
        <dbReference type="ChEBI" id="CHEBI:58296"/>
        <dbReference type="EC" id="2.5.1.3"/>
    </reaction>
</comment>
<keyword evidence="3 10" id="KW-0808">Transferase</keyword>
<dbReference type="UniPathway" id="UPA00060">
    <property type="reaction ID" value="UER00141"/>
</dbReference>
<reference evidence="14 15" key="1">
    <citation type="submission" date="2019-08" db="EMBL/GenBank/DDBJ databases">
        <title>In-depth cultivation of the pig gut microbiome towards novel bacterial diversity and tailored functional studies.</title>
        <authorList>
            <person name="Wylensek D."/>
            <person name="Hitch T.C.A."/>
            <person name="Clavel T."/>
        </authorList>
    </citation>
    <scope>NUCLEOTIDE SEQUENCE [LARGE SCALE GENOMIC DNA]</scope>
    <source>
        <strain evidence="14 15">BBE-744-WT-12</strain>
    </source>
</reference>
<comment type="catalytic activity">
    <reaction evidence="9 10 11">
        <text>2-[(2R,5Z)-2-carboxy-4-methylthiazol-5(2H)-ylidene]ethyl phosphate + 4-amino-2-methyl-5-(diphosphooxymethyl)pyrimidine + 2 H(+) = thiamine phosphate + CO2 + diphosphate</text>
        <dbReference type="Rhea" id="RHEA:47844"/>
        <dbReference type="ChEBI" id="CHEBI:15378"/>
        <dbReference type="ChEBI" id="CHEBI:16526"/>
        <dbReference type="ChEBI" id="CHEBI:33019"/>
        <dbReference type="ChEBI" id="CHEBI:37575"/>
        <dbReference type="ChEBI" id="CHEBI:57841"/>
        <dbReference type="ChEBI" id="CHEBI:62899"/>
        <dbReference type="EC" id="2.5.1.3"/>
    </reaction>
</comment>
<dbReference type="EC" id="2.5.1.3" evidence="10"/>
<evidence type="ECO:0000259" key="13">
    <source>
        <dbReference type="Pfam" id="PF02581"/>
    </source>
</evidence>
<dbReference type="PANTHER" id="PTHR20857">
    <property type="entry name" value="THIAMINE-PHOSPHATE PYROPHOSPHORYLASE"/>
    <property type="match status" value="1"/>
</dbReference>
<dbReference type="CDD" id="cd00564">
    <property type="entry name" value="TMP_TenI"/>
    <property type="match status" value="1"/>
</dbReference>
<gene>
    <name evidence="10 14" type="primary">thiE</name>
    <name evidence="14" type="ORF">FYJ85_13835</name>
</gene>
<keyword evidence="4 10" id="KW-0479">Metal-binding</keyword>
<organism evidence="14 15">
    <name type="scientific">Victivallis lenta</name>
    <dbReference type="NCBI Taxonomy" id="2606640"/>
    <lineage>
        <taxon>Bacteria</taxon>
        <taxon>Pseudomonadati</taxon>
        <taxon>Lentisphaerota</taxon>
        <taxon>Lentisphaeria</taxon>
        <taxon>Victivallales</taxon>
        <taxon>Victivallaceae</taxon>
        <taxon>Victivallis</taxon>
    </lineage>
</organism>
<evidence type="ECO:0000256" key="3">
    <source>
        <dbReference type="ARBA" id="ARBA00022679"/>
    </source>
</evidence>
<dbReference type="GO" id="GO:0004789">
    <property type="term" value="F:thiamine-phosphate diphosphorylase activity"/>
    <property type="evidence" value="ECO:0007669"/>
    <property type="project" value="UniProtKB-UniRule"/>
</dbReference>
<dbReference type="InterPro" id="IPR013785">
    <property type="entry name" value="Aldolase_TIM"/>
</dbReference>
<dbReference type="HAMAP" id="MF_00097">
    <property type="entry name" value="TMP_synthase"/>
    <property type="match status" value="1"/>
</dbReference>
<dbReference type="InterPro" id="IPR034291">
    <property type="entry name" value="TMP_synthase"/>
</dbReference>
<comment type="caution">
    <text evidence="14">The sequence shown here is derived from an EMBL/GenBank/DDBJ whole genome shotgun (WGS) entry which is preliminary data.</text>
</comment>
<evidence type="ECO:0000313" key="15">
    <source>
        <dbReference type="Proteomes" id="UP000435649"/>
    </source>
</evidence>
<dbReference type="GO" id="GO:0005737">
    <property type="term" value="C:cytoplasm"/>
    <property type="evidence" value="ECO:0007669"/>
    <property type="project" value="TreeGrafter"/>
</dbReference>
<comment type="similarity">
    <text evidence="10 11">Belongs to the thiamine-phosphate synthase family.</text>
</comment>
<feature type="binding site" evidence="10">
    <location>
        <position position="83"/>
    </location>
    <ligand>
        <name>4-amino-2-methyl-5-(diphosphooxymethyl)pyrimidine</name>
        <dbReference type="ChEBI" id="CHEBI:57841"/>
    </ligand>
</feature>
<dbReference type="RefSeq" id="WP_106051915.1">
    <property type="nucleotide sequence ID" value="NZ_DBFCGB010000249.1"/>
</dbReference>
<evidence type="ECO:0000256" key="11">
    <source>
        <dbReference type="RuleBase" id="RU003826"/>
    </source>
</evidence>
<dbReference type="NCBIfam" id="TIGR00693">
    <property type="entry name" value="thiE"/>
    <property type="match status" value="1"/>
</dbReference>
<keyword evidence="5 10" id="KW-0460">Magnesium</keyword>
<comment type="pathway">
    <text evidence="2 10 12">Cofactor biosynthesis; thiamine diphosphate biosynthesis; thiamine phosphate from 4-amino-2-methyl-5-diphosphomethylpyrimidine and 4-methyl-5-(2-phosphoethyl)-thiazole: step 1/1.</text>
</comment>
<feature type="binding site" evidence="10">
    <location>
        <position position="103"/>
    </location>
    <ligand>
        <name>Mg(2+)</name>
        <dbReference type="ChEBI" id="CHEBI:18420"/>
    </ligand>
</feature>
<feature type="binding site" evidence="10">
    <location>
        <begin position="198"/>
        <end position="199"/>
    </location>
    <ligand>
        <name>2-[(2R,5Z)-2-carboxy-4-methylthiazol-5(2H)-ylidene]ethyl phosphate</name>
        <dbReference type="ChEBI" id="CHEBI:62899"/>
    </ligand>
</feature>
<evidence type="ECO:0000256" key="5">
    <source>
        <dbReference type="ARBA" id="ARBA00022842"/>
    </source>
</evidence>
<comment type="catalytic activity">
    <reaction evidence="8 10 11">
        <text>2-(2-carboxy-4-methylthiazol-5-yl)ethyl phosphate + 4-amino-2-methyl-5-(diphosphooxymethyl)pyrimidine + 2 H(+) = thiamine phosphate + CO2 + diphosphate</text>
        <dbReference type="Rhea" id="RHEA:47848"/>
        <dbReference type="ChEBI" id="CHEBI:15378"/>
        <dbReference type="ChEBI" id="CHEBI:16526"/>
        <dbReference type="ChEBI" id="CHEBI:33019"/>
        <dbReference type="ChEBI" id="CHEBI:37575"/>
        <dbReference type="ChEBI" id="CHEBI:57841"/>
        <dbReference type="ChEBI" id="CHEBI:62890"/>
        <dbReference type="EC" id="2.5.1.3"/>
    </reaction>
</comment>
<dbReference type="AlphaFoldDB" id="A0A844G300"/>
<evidence type="ECO:0000256" key="2">
    <source>
        <dbReference type="ARBA" id="ARBA00005165"/>
    </source>
</evidence>
<comment type="function">
    <text evidence="1 10">Condenses 4-methyl-5-(beta-hydroxyethyl)thiazole monophosphate (THZ-P) and 2-methyl-4-amino-5-hydroxymethyl pyrimidine pyrophosphate (HMP-PP) to form thiamine monophosphate (TMP).</text>
</comment>
<accession>A0A844G300</accession>
<keyword evidence="15" id="KW-1185">Reference proteome</keyword>
<dbReference type="InterPro" id="IPR022998">
    <property type="entry name" value="ThiamineP_synth_TenI"/>
</dbReference>
<feature type="binding site" evidence="10">
    <location>
        <position position="178"/>
    </location>
    <ligand>
        <name>2-[(2R,5Z)-2-carboxy-4-methylthiazol-5(2H)-ylidene]ethyl phosphate</name>
        <dbReference type="ChEBI" id="CHEBI:62899"/>
    </ligand>
</feature>
<dbReference type="Gene3D" id="3.20.20.70">
    <property type="entry name" value="Aldolase class I"/>
    <property type="match status" value="1"/>
</dbReference>
<dbReference type="SUPFAM" id="SSF51391">
    <property type="entry name" value="Thiamin phosphate synthase"/>
    <property type="match status" value="1"/>
</dbReference>
<dbReference type="PANTHER" id="PTHR20857:SF15">
    <property type="entry name" value="THIAMINE-PHOSPHATE SYNTHASE"/>
    <property type="match status" value="1"/>
</dbReference>
<dbReference type="GO" id="GO:0009229">
    <property type="term" value="P:thiamine diphosphate biosynthetic process"/>
    <property type="evidence" value="ECO:0007669"/>
    <property type="project" value="UniProtKB-UniRule"/>
</dbReference>
<feature type="binding site" evidence="10">
    <location>
        <begin position="51"/>
        <end position="55"/>
    </location>
    <ligand>
        <name>4-amino-2-methyl-5-(diphosphooxymethyl)pyrimidine</name>
        <dbReference type="ChEBI" id="CHEBI:57841"/>
    </ligand>
</feature>
<protein>
    <recommendedName>
        <fullName evidence="10">Thiamine-phosphate synthase</fullName>
        <shortName evidence="10">TP synthase</shortName>
        <shortName evidence="10">TPS</shortName>
        <ecNumber evidence="10">2.5.1.3</ecNumber>
    </recommendedName>
    <alternativeName>
        <fullName evidence="10">Thiamine-phosphate pyrophosphorylase</fullName>
        <shortName evidence="10">TMP pyrophosphorylase</shortName>
        <shortName evidence="10">TMP-PPase</shortName>
    </alternativeName>
</protein>
<dbReference type="Proteomes" id="UP000435649">
    <property type="component" value="Unassembled WGS sequence"/>
</dbReference>
<evidence type="ECO:0000256" key="9">
    <source>
        <dbReference type="ARBA" id="ARBA00047883"/>
    </source>
</evidence>
<dbReference type="EMBL" id="VUNS01000015">
    <property type="protein sequence ID" value="MST98120.1"/>
    <property type="molecule type" value="Genomic_DNA"/>
</dbReference>
<sequence>MLKSCFRTRAEKAIAFDSADIYPVISSEFCLGRPVLDIFRAVAEGGAKLVQLREKHQGKRVLFDLAVACRPIANEYGILLIINDHVDVALAANADGVHLGQEDLPLAAARSLSDTLWLGNSTHNLEEALRAQKEGADCINIGPLFPTQTKEVGCSPLGLETMKQVAAQIELPFSVMGGIKARHIPELVRSGAKHIAMVTEITQAPDVAAKVRELRALFRC</sequence>
<evidence type="ECO:0000256" key="7">
    <source>
        <dbReference type="ARBA" id="ARBA00047334"/>
    </source>
</evidence>
<evidence type="ECO:0000256" key="12">
    <source>
        <dbReference type="RuleBase" id="RU004253"/>
    </source>
</evidence>
<comment type="cofactor">
    <cofactor evidence="10">
        <name>Mg(2+)</name>
        <dbReference type="ChEBI" id="CHEBI:18420"/>
    </cofactor>
    <text evidence="10">Binds 1 Mg(2+) ion per subunit.</text>
</comment>
<dbReference type="GO" id="GO:0000287">
    <property type="term" value="F:magnesium ion binding"/>
    <property type="evidence" value="ECO:0007669"/>
    <property type="project" value="UniProtKB-UniRule"/>
</dbReference>
<proteinExistence type="inferred from homology"/>
<evidence type="ECO:0000256" key="6">
    <source>
        <dbReference type="ARBA" id="ARBA00022977"/>
    </source>
</evidence>
<evidence type="ECO:0000256" key="8">
    <source>
        <dbReference type="ARBA" id="ARBA00047851"/>
    </source>
</evidence>